<dbReference type="AlphaFoldDB" id="A0A7S8C8U9"/>
<evidence type="ECO:0000313" key="2">
    <source>
        <dbReference type="Proteomes" id="UP000593594"/>
    </source>
</evidence>
<protein>
    <recommendedName>
        <fullName evidence="3">Polymer-forming cytoskeletal protein</fullName>
    </recommendedName>
</protein>
<name>A0A7S8C8U9_9HYPH</name>
<dbReference type="KEGG" id="kmn:HW532_21715"/>
<dbReference type="Proteomes" id="UP000593594">
    <property type="component" value="Chromosome"/>
</dbReference>
<sequence>MTETLSAPRRFEESTRLLGTVSGNASIAPEVHFELDGTVTGDLTVERGAHAVIRGMVTGKLINLGGEVTVAGRVGSVIDTDPAHRTTLEPSAHVNGTAA</sequence>
<reference evidence="1 2" key="1">
    <citation type="submission" date="2020-06" db="EMBL/GenBank/DDBJ databases">
        <title>Genome sequence of 2 isolates from Red Sea Mangroves.</title>
        <authorList>
            <person name="Sefrji F."/>
            <person name="Michoud G."/>
            <person name="Merlino G."/>
            <person name="Daffonchio D."/>
        </authorList>
    </citation>
    <scope>NUCLEOTIDE SEQUENCE [LARGE SCALE GENOMIC DNA]</scope>
    <source>
        <strain evidence="1 2">R1DC25</strain>
    </source>
</reference>
<proteinExistence type="predicted"/>
<evidence type="ECO:0008006" key="3">
    <source>
        <dbReference type="Google" id="ProtNLM"/>
    </source>
</evidence>
<keyword evidence="2" id="KW-1185">Reference proteome</keyword>
<accession>A0A7S8C8U9</accession>
<organism evidence="1 2">
    <name type="scientific">Kaustia mangrovi</name>
    <dbReference type="NCBI Taxonomy" id="2593653"/>
    <lineage>
        <taxon>Bacteria</taxon>
        <taxon>Pseudomonadati</taxon>
        <taxon>Pseudomonadota</taxon>
        <taxon>Alphaproteobacteria</taxon>
        <taxon>Hyphomicrobiales</taxon>
        <taxon>Parvibaculaceae</taxon>
        <taxon>Kaustia</taxon>
    </lineage>
</organism>
<gene>
    <name evidence="1" type="ORF">HW532_21715</name>
</gene>
<evidence type="ECO:0000313" key="1">
    <source>
        <dbReference type="EMBL" id="QPC45461.1"/>
    </source>
</evidence>
<dbReference type="EMBL" id="CP058214">
    <property type="protein sequence ID" value="QPC45461.1"/>
    <property type="molecule type" value="Genomic_DNA"/>
</dbReference>